<keyword evidence="1" id="KW-0040">ANK repeat</keyword>
<evidence type="ECO:0000256" key="2">
    <source>
        <dbReference type="SAM" id="MobiDB-lite"/>
    </source>
</evidence>
<dbReference type="SUPFAM" id="SSF48403">
    <property type="entry name" value="Ankyrin repeat"/>
    <property type="match status" value="1"/>
</dbReference>
<feature type="non-terminal residue" evidence="3">
    <location>
        <position position="83"/>
    </location>
</feature>
<evidence type="ECO:0000313" key="3">
    <source>
        <dbReference type="EMBL" id="CAK9094384.1"/>
    </source>
</evidence>
<organism evidence="3 4">
    <name type="scientific">Durusdinium trenchii</name>
    <dbReference type="NCBI Taxonomy" id="1381693"/>
    <lineage>
        <taxon>Eukaryota</taxon>
        <taxon>Sar</taxon>
        <taxon>Alveolata</taxon>
        <taxon>Dinophyceae</taxon>
        <taxon>Suessiales</taxon>
        <taxon>Symbiodiniaceae</taxon>
        <taxon>Durusdinium</taxon>
    </lineage>
</organism>
<proteinExistence type="predicted"/>
<sequence length="83" mass="8540">QTPLHLAALYVCGDVVKVLLAANAAVDAKNGDGRGPRGETPLDGARSQGHSEVVKILEAAASSTAWETPSTSATTQRSDRPAE</sequence>
<dbReference type="EMBL" id="CAXAMN010025332">
    <property type="protein sequence ID" value="CAK9094384.1"/>
    <property type="molecule type" value="Genomic_DNA"/>
</dbReference>
<comment type="caution">
    <text evidence="3">The sequence shown here is derived from an EMBL/GenBank/DDBJ whole genome shotgun (WGS) entry which is preliminary data.</text>
</comment>
<gene>
    <name evidence="3" type="ORF">CCMP2556_LOCUS45022</name>
</gene>
<dbReference type="Gene3D" id="1.25.40.20">
    <property type="entry name" value="Ankyrin repeat-containing domain"/>
    <property type="match status" value="1"/>
</dbReference>
<dbReference type="Pfam" id="PF12796">
    <property type="entry name" value="Ank_2"/>
    <property type="match status" value="1"/>
</dbReference>
<protein>
    <submittedName>
        <fullName evidence="3">Uncharacterized protein</fullName>
    </submittedName>
</protein>
<feature type="compositionally biased region" description="Polar residues" evidence="2">
    <location>
        <begin position="61"/>
        <end position="76"/>
    </location>
</feature>
<keyword evidence="4" id="KW-1185">Reference proteome</keyword>
<feature type="non-terminal residue" evidence="3">
    <location>
        <position position="1"/>
    </location>
</feature>
<dbReference type="Proteomes" id="UP001642484">
    <property type="component" value="Unassembled WGS sequence"/>
</dbReference>
<feature type="repeat" description="ANK" evidence="1">
    <location>
        <begin position="1"/>
        <end position="31"/>
    </location>
</feature>
<evidence type="ECO:0000256" key="1">
    <source>
        <dbReference type="PROSITE-ProRule" id="PRU00023"/>
    </source>
</evidence>
<feature type="region of interest" description="Disordered" evidence="2">
    <location>
        <begin position="26"/>
        <end position="83"/>
    </location>
</feature>
<dbReference type="PROSITE" id="PS50297">
    <property type="entry name" value="ANK_REP_REGION"/>
    <property type="match status" value="1"/>
</dbReference>
<name>A0ABP0R2E2_9DINO</name>
<accession>A0ABP0R2E2</accession>
<dbReference type="InterPro" id="IPR036770">
    <property type="entry name" value="Ankyrin_rpt-contain_sf"/>
</dbReference>
<evidence type="ECO:0000313" key="4">
    <source>
        <dbReference type="Proteomes" id="UP001642484"/>
    </source>
</evidence>
<reference evidence="3 4" key="1">
    <citation type="submission" date="2024-02" db="EMBL/GenBank/DDBJ databases">
        <authorList>
            <person name="Chen Y."/>
            <person name="Shah S."/>
            <person name="Dougan E. K."/>
            <person name="Thang M."/>
            <person name="Chan C."/>
        </authorList>
    </citation>
    <scope>NUCLEOTIDE SEQUENCE [LARGE SCALE GENOMIC DNA]</scope>
</reference>
<dbReference type="PROSITE" id="PS50088">
    <property type="entry name" value="ANK_REPEAT"/>
    <property type="match status" value="1"/>
</dbReference>
<dbReference type="InterPro" id="IPR002110">
    <property type="entry name" value="Ankyrin_rpt"/>
</dbReference>